<dbReference type="CDD" id="cd06768">
    <property type="entry name" value="PDZ_NHERF-like"/>
    <property type="match status" value="3"/>
</dbReference>
<dbReference type="Ensembl" id="ENSGMOT00000068589.1">
    <property type="protein sequence ID" value="ENSGMOP00000064242.1"/>
    <property type="gene ID" value="ENSGMOG00000019245.2"/>
</dbReference>
<keyword evidence="6" id="KW-1185">Reference proteome</keyword>
<dbReference type="GeneTree" id="ENSGT00950000182849"/>
<feature type="domain" description="PDZ" evidence="4">
    <location>
        <begin position="236"/>
        <end position="316"/>
    </location>
</feature>
<comment type="similarity">
    <text evidence="2">Belongs to the NHER family.</text>
</comment>
<feature type="domain" description="PDZ" evidence="4">
    <location>
        <begin position="395"/>
        <end position="475"/>
    </location>
</feature>
<evidence type="ECO:0000256" key="1">
    <source>
        <dbReference type="ARBA" id="ARBA00022737"/>
    </source>
</evidence>
<dbReference type="GO" id="GO:0043495">
    <property type="term" value="F:protein-membrane adaptor activity"/>
    <property type="evidence" value="ECO:0007669"/>
    <property type="project" value="TreeGrafter"/>
</dbReference>
<feature type="region of interest" description="Disordered" evidence="3">
    <location>
        <begin position="335"/>
        <end position="394"/>
    </location>
</feature>
<dbReference type="GO" id="GO:0072659">
    <property type="term" value="P:protein localization to plasma membrane"/>
    <property type="evidence" value="ECO:0007669"/>
    <property type="project" value="TreeGrafter"/>
</dbReference>
<dbReference type="PANTHER" id="PTHR14191:SF6">
    <property type="entry name" value="NA(+)_H(+) EXCHANGE REGULATORY COFACTOR NHE-RF3-RELATED"/>
    <property type="match status" value="1"/>
</dbReference>
<dbReference type="OMA" id="ISPCLYY"/>
<feature type="region of interest" description="Disordered" evidence="3">
    <location>
        <begin position="504"/>
        <end position="527"/>
    </location>
</feature>
<organism evidence="5 6">
    <name type="scientific">Gadus morhua</name>
    <name type="common">Atlantic cod</name>
    <dbReference type="NCBI Taxonomy" id="8049"/>
    <lineage>
        <taxon>Eukaryota</taxon>
        <taxon>Metazoa</taxon>
        <taxon>Chordata</taxon>
        <taxon>Craniata</taxon>
        <taxon>Vertebrata</taxon>
        <taxon>Euteleostomi</taxon>
        <taxon>Actinopterygii</taxon>
        <taxon>Neopterygii</taxon>
        <taxon>Teleostei</taxon>
        <taxon>Neoteleostei</taxon>
        <taxon>Acanthomorphata</taxon>
        <taxon>Zeiogadaria</taxon>
        <taxon>Gadariae</taxon>
        <taxon>Gadiformes</taxon>
        <taxon>Gadoidei</taxon>
        <taxon>Gadidae</taxon>
        <taxon>Gadus</taxon>
    </lineage>
</organism>
<dbReference type="AlphaFoldDB" id="A0A8C5CSR3"/>
<dbReference type="GO" id="GO:0016324">
    <property type="term" value="C:apical plasma membrane"/>
    <property type="evidence" value="ECO:0007669"/>
    <property type="project" value="TreeGrafter"/>
</dbReference>
<feature type="domain" description="PDZ" evidence="4">
    <location>
        <begin position="128"/>
        <end position="208"/>
    </location>
</feature>
<sequence>MSGFVQRVMALTKRPGQTFGFFLRAEQGEAGHLVRCLDMGGAAELAGMRDGDRILRVNGTFVDDLPHQRVVELVKERGVSVTFSVIDAASYERAKTEGVDLSVTHPRPPAVAAGGVLAALGPAGTPRLCYLVKASAGYGFSLRSVLGELGVFLTQVSSGGVAERAGARTNDRLLEVNGASVEQATHEQVVERIRVADDALMFLLVDEDTYRYYQTNQMKVGAGLATVKHLPHQPRIVYLTKGPEGYGFLLREDPKTKAHLIKDVDVGSPARRGGLVDGDRLVAVDGAALESQSHEAAVEHIRRAGGACCLLVVDPDTDRMYKMAGVSPMLYWEETKGSASPPSYSDAIHLPAPPRPAPAGDREEQQQEEEEQEEEEQKEEEQKEEQKEEELKPKLCKMQKTSAGYGFHINGIRGVCGQHIEEVVQGGAADRAGLQDGDVVVEVNSVNVESSAHEEVVALVHRSGASLELLVASQRVYDRLRARGAPITPTLLGPGPRVQTQATVEPRAGAGTPPPPGPPRPGEGRRLAAAPESNMKTIKGPLHLYHLYYHSGHSANIYPKPLTINTFVHRWSNNSISLSKC</sequence>
<dbReference type="SUPFAM" id="SSF50156">
    <property type="entry name" value="PDZ domain-like"/>
    <property type="match status" value="4"/>
</dbReference>
<dbReference type="SMART" id="SM00228">
    <property type="entry name" value="PDZ"/>
    <property type="match status" value="4"/>
</dbReference>
<evidence type="ECO:0000313" key="6">
    <source>
        <dbReference type="Proteomes" id="UP000694546"/>
    </source>
</evidence>
<dbReference type="InterPro" id="IPR051067">
    <property type="entry name" value="NHER"/>
</dbReference>
<dbReference type="Proteomes" id="UP000694546">
    <property type="component" value="Chromosome 20"/>
</dbReference>
<name>A0A8C5CSR3_GADMO</name>
<feature type="compositionally biased region" description="Basic and acidic residues" evidence="3">
    <location>
        <begin position="380"/>
        <end position="393"/>
    </location>
</feature>
<dbReference type="Gene3D" id="2.30.42.10">
    <property type="match status" value="4"/>
</dbReference>
<evidence type="ECO:0000256" key="2">
    <source>
        <dbReference type="ARBA" id="ARBA00038110"/>
    </source>
</evidence>
<evidence type="ECO:0000313" key="5">
    <source>
        <dbReference type="Ensembl" id="ENSGMOP00000064242.1"/>
    </source>
</evidence>
<feature type="domain" description="PDZ" evidence="4">
    <location>
        <begin position="8"/>
        <end position="89"/>
    </location>
</feature>
<dbReference type="InterPro" id="IPR036034">
    <property type="entry name" value="PDZ_sf"/>
</dbReference>
<proteinExistence type="inferred from homology"/>
<keyword evidence="1" id="KW-0677">Repeat</keyword>
<dbReference type="InterPro" id="IPR001478">
    <property type="entry name" value="PDZ"/>
</dbReference>
<evidence type="ECO:0000256" key="3">
    <source>
        <dbReference type="SAM" id="MobiDB-lite"/>
    </source>
</evidence>
<protein>
    <recommendedName>
        <fullName evidence="4">PDZ domain-containing protein</fullName>
    </recommendedName>
</protein>
<evidence type="ECO:0000259" key="4">
    <source>
        <dbReference type="PROSITE" id="PS50106"/>
    </source>
</evidence>
<reference evidence="5" key="2">
    <citation type="submission" date="2025-09" db="UniProtKB">
        <authorList>
            <consortium name="Ensembl"/>
        </authorList>
    </citation>
    <scope>IDENTIFICATION</scope>
</reference>
<reference evidence="5" key="1">
    <citation type="submission" date="2025-08" db="UniProtKB">
        <authorList>
            <consortium name="Ensembl"/>
        </authorList>
    </citation>
    <scope>IDENTIFICATION</scope>
</reference>
<dbReference type="PANTHER" id="PTHR14191">
    <property type="entry name" value="PDZ DOMAIN CONTAINING PROTEIN"/>
    <property type="match status" value="1"/>
</dbReference>
<dbReference type="PROSITE" id="PS50106">
    <property type="entry name" value="PDZ"/>
    <property type="match status" value="4"/>
</dbReference>
<accession>A0A8C5CSR3</accession>
<feature type="compositionally biased region" description="Pro residues" evidence="3">
    <location>
        <begin position="512"/>
        <end position="521"/>
    </location>
</feature>
<dbReference type="Pfam" id="PF00595">
    <property type="entry name" value="PDZ"/>
    <property type="match status" value="4"/>
</dbReference>
<feature type="compositionally biased region" description="Acidic residues" evidence="3">
    <location>
        <begin position="366"/>
        <end position="379"/>
    </location>
</feature>